<dbReference type="Gene3D" id="3.50.50.60">
    <property type="entry name" value="FAD/NAD(P)-binding domain"/>
    <property type="match status" value="2"/>
</dbReference>
<gene>
    <name evidence="3" type="ORF">DAEQUDRAFT_723943</name>
</gene>
<feature type="compositionally biased region" description="Basic and acidic residues" evidence="1">
    <location>
        <begin position="128"/>
        <end position="140"/>
    </location>
</feature>
<feature type="compositionally biased region" description="Basic and acidic residues" evidence="1">
    <location>
        <begin position="105"/>
        <end position="116"/>
    </location>
</feature>
<organism evidence="3 4">
    <name type="scientific">Daedalea quercina L-15889</name>
    <dbReference type="NCBI Taxonomy" id="1314783"/>
    <lineage>
        <taxon>Eukaryota</taxon>
        <taxon>Fungi</taxon>
        <taxon>Dikarya</taxon>
        <taxon>Basidiomycota</taxon>
        <taxon>Agaricomycotina</taxon>
        <taxon>Agaricomycetes</taxon>
        <taxon>Polyporales</taxon>
        <taxon>Fomitopsis</taxon>
    </lineage>
</organism>
<dbReference type="PANTHER" id="PTHR13847:SF185">
    <property type="entry name" value="FAD DEPENDENT OXIDOREDUCTASE SUPERFAMILY (AFU_ORTHOLOGUE AFUA_3G02360)"/>
    <property type="match status" value="1"/>
</dbReference>
<dbReference type="GO" id="GO:0042147">
    <property type="term" value="P:retrograde transport, endosome to Golgi"/>
    <property type="evidence" value="ECO:0007669"/>
    <property type="project" value="TreeGrafter"/>
</dbReference>
<dbReference type="PANTHER" id="PTHR13847">
    <property type="entry name" value="SARCOSINE DEHYDROGENASE-RELATED"/>
    <property type="match status" value="1"/>
</dbReference>
<name>A0A165S225_9APHY</name>
<sequence>MPDTVVLGGGIIGLSTAYYLAKLTRDAGVQHNIHIVEPSSQLFSSASGKAGGFLAKDWFNPTMAPLGELSFRLHKELAEQNDGRAKWGYAPVISYSLDRYASSHGDSDSESNRDTDSEPPVSPLSEQRSLEGETRDETQRNGHATGQVNETEVPPRHNQNRSSAGEDWMEAGESRVVAVEQRLAEASERPVGAGAEEQAAAALALANADAEAAALAEENAATAKLDDPLWLRAKPHALQAISDKTTTAQCNPQQLCEFLLNSCLAMGVRLHHPALATHLYHADSNDPASQTMLKLTNISKTGVGRTIRTASYELPVDSLVVAAGCWTPDAFRTLFPDAPRPPTIDRHAGYSVRVRSRHWQPAPPSAPAPYAGPCHAVFTSDPSGFSPELFTRVASELWIGGVNDSQLPLTDDPTDTLPDPDAIERMLAVGRELCGDDIEVIDASVCFRPVTPTRKPFITRVDEKALGAGVVPQAQAGAGVPGGVYVAAGHGPWGISMSLGTGLVVAEMVLGRETSADVKSLGKW</sequence>
<dbReference type="GO" id="GO:0005829">
    <property type="term" value="C:cytosol"/>
    <property type="evidence" value="ECO:0007669"/>
    <property type="project" value="GOC"/>
</dbReference>
<dbReference type="GO" id="GO:0005770">
    <property type="term" value="C:late endosome"/>
    <property type="evidence" value="ECO:0007669"/>
    <property type="project" value="TreeGrafter"/>
</dbReference>
<evidence type="ECO:0000259" key="2">
    <source>
        <dbReference type="Pfam" id="PF01266"/>
    </source>
</evidence>
<evidence type="ECO:0000313" key="4">
    <source>
        <dbReference type="Proteomes" id="UP000076727"/>
    </source>
</evidence>
<reference evidence="3 4" key="1">
    <citation type="journal article" date="2016" name="Mol. Biol. Evol.">
        <title>Comparative Genomics of Early-Diverging Mushroom-Forming Fungi Provides Insights into the Origins of Lignocellulose Decay Capabilities.</title>
        <authorList>
            <person name="Nagy L.G."/>
            <person name="Riley R."/>
            <person name="Tritt A."/>
            <person name="Adam C."/>
            <person name="Daum C."/>
            <person name="Floudas D."/>
            <person name="Sun H."/>
            <person name="Yadav J.S."/>
            <person name="Pangilinan J."/>
            <person name="Larsson K.H."/>
            <person name="Matsuura K."/>
            <person name="Barry K."/>
            <person name="Labutti K."/>
            <person name="Kuo R."/>
            <person name="Ohm R.A."/>
            <person name="Bhattacharya S.S."/>
            <person name="Shirouzu T."/>
            <person name="Yoshinaga Y."/>
            <person name="Martin F.M."/>
            <person name="Grigoriev I.V."/>
            <person name="Hibbett D.S."/>
        </authorList>
    </citation>
    <scope>NUCLEOTIDE SEQUENCE [LARGE SCALE GENOMIC DNA]</scope>
    <source>
        <strain evidence="3 4">L-15889</strain>
    </source>
</reference>
<feature type="compositionally biased region" description="Polar residues" evidence="1">
    <location>
        <begin position="141"/>
        <end position="150"/>
    </location>
</feature>
<dbReference type="SUPFAM" id="SSF51971">
    <property type="entry name" value="Nucleotide-binding domain"/>
    <property type="match status" value="1"/>
</dbReference>
<dbReference type="InterPro" id="IPR036188">
    <property type="entry name" value="FAD/NAD-bd_sf"/>
</dbReference>
<feature type="domain" description="FAD dependent oxidoreductase" evidence="2">
    <location>
        <begin position="203"/>
        <end position="508"/>
    </location>
</feature>
<dbReference type="OrthoDB" id="498204at2759"/>
<protein>
    <submittedName>
        <fullName evidence="3">FAD dependent oxidoreductase</fullName>
    </submittedName>
</protein>
<dbReference type="STRING" id="1314783.A0A165S225"/>
<dbReference type="Proteomes" id="UP000076727">
    <property type="component" value="Unassembled WGS sequence"/>
</dbReference>
<dbReference type="AlphaFoldDB" id="A0A165S225"/>
<dbReference type="Gene3D" id="3.30.9.10">
    <property type="entry name" value="D-Amino Acid Oxidase, subunit A, domain 2"/>
    <property type="match status" value="1"/>
</dbReference>
<accession>A0A165S225</accession>
<feature type="region of interest" description="Disordered" evidence="1">
    <location>
        <begin position="101"/>
        <end position="170"/>
    </location>
</feature>
<evidence type="ECO:0000313" key="3">
    <source>
        <dbReference type="EMBL" id="KZT71435.1"/>
    </source>
</evidence>
<dbReference type="Pfam" id="PF01266">
    <property type="entry name" value="DAO"/>
    <property type="match status" value="2"/>
</dbReference>
<keyword evidence="4" id="KW-1185">Reference proteome</keyword>
<dbReference type="EMBL" id="KV429045">
    <property type="protein sequence ID" value="KZT71435.1"/>
    <property type="molecule type" value="Genomic_DNA"/>
</dbReference>
<feature type="domain" description="FAD dependent oxidoreductase" evidence="2">
    <location>
        <begin position="3"/>
        <end position="94"/>
    </location>
</feature>
<dbReference type="InterPro" id="IPR006076">
    <property type="entry name" value="FAD-dep_OxRdtase"/>
</dbReference>
<evidence type="ECO:0000256" key="1">
    <source>
        <dbReference type="SAM" id="MobiDB-lite"/>
    </source>
</evidence>
<proteinExistence type="predicted"/>